<protein>
    <submittedName>
        <fullName evidence="1">Uncharacterized protein</fullName>
    </submittedName>
</protein>
<dbReference type="InterPro" id="IPR042460">
    <property type="entry name" value="DCN1-like_PONY"/>
</dbReference>
<dbReference type="Proteomes" id="UP000298327">
    <property type="component" value="Unassembled WGS sequence"/>
</dbReference>
<dbReference type="AlphaFoldDB" id="A0A4Y9Y5K8"/>
<reference evidence="1 2" key="1">
    <citation type="submission" date="2019-02" db="EMBL/GenBank/DDBJ databases">
        <title>Genome sequencing of the rare red list fungi Dentipellis fragilis.</title>
        <authorList>
            <person name="Buettner E."/>
            <person name="Kellner H."/>
        </authorList>
    </citation>
    <scope>NUCLEOTIDE SEQUENCE [LARGE SCALE GENOMIC DNA]</scope>
    <source>
        <strain evidence="1 2">DSM 105465</strain>
    </source>
</reference>
<sequence length="80" mass="8990">MHIHITPRRLDSQFLDFVRTIDSKFEKYDMEGTLYLQRPASSAELSSRSAWLTSSAAAAWPSTIDDFVEWAKVRIAAGAA</sequence>
<keyword evidence="2" id="KW-1185">Reference proteome</keyword>
<organism evidence="1 2">
    <name type="scientific">Dentipellis fragilis</name>
    <dbReference type="NCBI Taxonomy" id="205917"/>
    <lineage>
        <taxon>Eukaryota</taxon>
        <taxon>Fungi</taxon>
        <taxon>Dikarya</taxon>
        <taxon>Basidiomycota</taxon>
        <taxon>Agaricomycotina</taxon>
        <taxon>Agaricomycetes</taxon>
        <taxon>Russulales</taxon>
        <taxon>Hericiaceae</taxon>
        <taxon>Dentipellis</taxon>
    </lineage>
</organism>
<evidence type="ECO:0000313" key="1">
    <source>
        <dbReference type="EMBL" id="TFY56099.1"/>
    </source>
</evidence>
<proteinExistence type="predicted"/>
<dbReference type="Gene3D" id="1.10.238.200">
    <property type="entry name" value="Cullin, PONY binding domain"/>
    <property type="match status" value="1"/>
</dbReference>
<evidence type="ECO:0000313" key="2">
    <source>
        <dbReference type="Proteomes" id="UP000298327"/>
    </source>
</evidence>
<dbReference type="EMBL" id="SEOQ01000857">
    <property type="protein sequence ID" value="TFY56099.1"/>
    <property type="molecule type" value="Genomic_DNA"/>
</dbReference>
<accession>A0A4Y9Y5K8</accession>
<name>A0A4Y9Y5K8_9AGAM</name>
<dbReference type="OrthoDB" id="27198at2759"/>
<gene>
    <name evidence="1" type="ORF">EVG20_g9064</name>
</gene>
<comment type="caution">
    <text evidence="1">The sequence shown here is derived from an EMBL/GenBank/DDBJ whole genome shotgun (WGS) entry which is preliminary data.</text>
</comment>